<dbReference type="AlphaFoldDB" id="A0A5E4M173"/>
<evidence type="ECO:0000256" key="1">
    <source>
        <dbReference type="SAM" id="Coils"/>
    </source>
</evidence>
<keyword evidence="3" id="KW-1185">Reference proteome</keyword>
<feature type="coiled-coil region" evidence="1">
    <location>
        <begin position="42"/>
        <end position="69"/>
    </location>
</feature>
<dbReference type="OrthoDB" id="6591098at2759"/>
<dbReference type="EMBL" id="CABPRJ010000015">
    <property type="protein sequence ID" value="VVC25579.1"/>
    <property type="molecule type" value="Genomic_DNA"/>
</dbReference>
<protein>
    <submittedName>
        <fullName evidence="2">Uncharacterized protein</fullName>
    </submittedName>
</protein>
<accession>A0A5E4M173</accession>
<keyword evidence="1" id="KW-0175">Coiled coil</keyword>
<name>A0A5E4M173_9HEMI</name>
<dbReference type="Proteomes" id="UP000325440">
    <property type="component" value="Unassembled WGS sequence"/>
</dbReference>
<evidence type="ECO:0000313" key="2">
    <source>
        <dbReference type="EMBL" id="VVC25579.1"/>
    </source>
</evidence>
<evidence type="ECO:0000313" key="3">
    <source>
        <dbReference type="Proteomes" id="UP000325440"/>
    </source>
</evidence>
<proteinExistence type="predicted"/>
<sequence length="556" mass="64771">MASNKYILNSDDELCKYHAALYTTSHGIWQTEEKCRIKKKSIEDIEYAIKQAELKNEFIEKQLQFTNTKIEGIMDNIVCMDKMIIFLYDTIAHLDVQYDKRVFSINKSKKDYELQLFLKTELWRKEEDRLNNIPEIKSLNMANSELESTKLEFEELLEHHEMLKEKIDNVEVENDQKRNNIVVQFVTAYIENLSLDENIKNDITLLRKLEAEYQEKLSQKNALLEFRKDKINKISHWIQIPYLLDSNMLDLKIDSLDKDLISSFNHDNISFQHKLVIKPPIPSNKPQVNESEVLDINDNTHLSNTDSLSPIKTNPQFDVNVNQCIRSISKKSKNSCFDNNKKLVNKDNLDLKIKKRKSNEVQSDFEFKKPPNLLPEQIQDTVKIDINKDKINSKNIQPCKKTKNMHEEINFTEYQKPVTSFHDTLTRSAEQSNVINATSEKTNIFDFAAVPYNEILSVNINRSFSDLGCDDDSDMDCSKTSSLFDPEFIEMYKSTYNGQHQYTQSNIANSGNGIFQQLHNELDTNNHTSNKASTSKEFSNLNEPYQSHFMSSDLFK</sequence>
<gene>
    <name evidence="2" type="ORF">CINCED_3A015676</name>
</gene>
<feature type="coiled-coil region" evidence="1">
    <location>
        <begin position="139"/>
        <end position="180"/>
    </location>
</feature>
<reference evidence="2 3" key="1">
    <citation type="submission" date="2019-08" db="EMBL/GenBank/DDBJ databases">
        <authorList>
            <person name="Alioto T."/>
            <person name="Alioto T."/>
            <person name="Gomez Garrido J."/>
        </authorList>
    </citation>
    <scope>NUCLEOTIDE SEQUENCE [LARGE SCALE GENOMIC DNA]</scope>
</reference>
<organism evidence="2 3">
    <name type="scientific">Cinara cedri</name>
    <dbReference type="NCBI Taxonomy" id="506608"/>
    <lineage>
        <taxon>Eukaryota</taxon>
        <taxon>Metazoa</taxon>
        <taxon>Ecdysozoa</taxon>
        <taxon>Arthropoda</taxon>
        <taxon>Hexapoda</taxon>
        <taxon>Insecta</taxon>
        <taxon>Pterygota</taxon>
        <taxon>Neoptera</taxon>
        <taxon>Paraneoptera</taxon>
        <taxon>Hemiptera</taxon>
        <taxon>Sternorrhyncha</taxon>
        <taxon>Aphidomorpha</taxon>
        <taxon>Aphidoidea</taxon>
        <taxon>Aphididae</taxon>
        <taxon>Lachninae</taxon>
        <taxon>Cinara</taxon>
    </lineage>
</organism>